<feature type="region of interest" description="Disordered" evidence="4">
    <location>
        <begin position="432"/>
        <end position="469"/>
    </location>
</feature>
<evidence type="ECO:0000256" key="2">
    <source>
        <dbReference type="ARBA" id="ARBA00023054"/>
    </source>
</evidence>
<accession>A0A250WV53</accession>
<comment type="caution">
    <text evidence="7">The sequence shown here is derived from an EMBL/GenBank/DDBJ whole genome shotgun (WGS) entry which is preliminary data.</text>
</comment>
<feature type="compositionally biased region" description="Basic and acidic residues" evidence="4">
    <location>
        <begin position="41"/>
        <end position="53"/>
    </location>
</feature>
<dbReference type="GO" id="GO:0005858">
    <property type="term" value="C:axonemal dynein complex"/>
    <property type="evidence" value="ECO:0007669"/>
    <property type="project" value="InterPro"/>
</dbReference>
<dbReference type="Pfam" id="PF14772">
    <property type="entry name" value="NYD-SP28"/>
    <property type="match status" value="1"/>
</dbReference>
<dbReference type="PANTHER" id="PTHR21625:SF1">
    <property type="entry name" value="DYNEIN REGULATORY COMPLEX PROTEIN 1"/>
    <property type="match status" value="1"/>
</dbReference>
<dbReference type="InterPro" id="IPR039505">
    <property type="entry name" value="DRC1/2_N"/>
</dbReference>
<keyword evidence="2 3" id="KW-0175">Coiled coil</keyword>
<feature type="region of interest" description="Disordered" evidence="4">
    <location>
        <begin position="31"/>
        <end position="57"/>
    </location>
</feature>
<organism evidence="7 8">
    <name type="scientific">Chlamydomonas eustigma</name>
    <dbReference type="NCBI Taxonomy" id="1157962"/>
    <lineage>
        <taxon>Eukaryota</taxon>
        <taxon>Viridiplantae</taxon>
        <taxon>Chlorophyta</taxon>
        <taxon>core chlorophytes</taxon>
        <taxon>Chlorophyceae</taxon>
        <taxon>CS clade</taxon>
        <taxon>Chlamydomonadales</taxon>
        <taxon>Chlamydomonadaceae</taxon>
        <taxon>Chlamydomonas</taxon>
    </lineage>
</organism>
<evidence type="ECO:0008006" key="9">
    <source>
        <dbReference type="Google" id="ProtNLM"/>
    </source>
</evidence>
<dbReference type="EMBL" id="BEGY01000009">
    <property type="protein sequence ID" value="GAX74724.1"/>
    <property type="molecule type" value="Genomic_DNA"/>
</dbReference>
<evidence type="ECO:0000313" key="8">
    <source>
        <dbReference type="Proteomes" id="UP000232323"/>
    </source>
</evidence>
<comment type="similarity">
    <text evidence="1">Belongs to the DRC1 family.</text>
</comment>
<feature type="compositionally biased region" description="Basic and acidic residues" evidence="4">
    <location>
        <begin position="454"/>
        <end position="469"/>
    </location>
</feature>
<keyword evidence="8" id="KW-1185">Reference proteome</keyword>
<protein>
    <recommendedName>
        <fullName evidence="9">Dynein regulatory complex protein 1/2 N-terminal domain-containing protein</fullName>
    </recommendedName>
</protein>
<dbReference type="OrthoDB" id="10260459at2759"/>
<dbReference type="PANTHER" id="PTHR21625">
    <property type="entry name" value="NYD-SP28 PROTEIN"/>
    <property type="match status" value="1"/>
</dbReference>
<dbReference type="STRING" id="1157962.A0A250WV53"/>
<feature type="coiled-coil region" evidence="3">
    <location>
        <begin position="219"/>
        <end position="368"/>
    </location>
</feature>
<gene>
    <name evidence="7" type="ORF">CEUSTIGMA_g2171.t1</name>
</gene>
<evidence type="ECO:0000259" key="6">
    <source>
        <dbReference type="Pfam" id="PF14775"/>
    </source>
</evidence>
<evidence type="ECO:0000256" key="4">
    <source>
        <dbReference type="SAM" id="MobiDB-lite"/>
    </source>
</evidence>
<dbReference type="InterPro" id="IPR029440">
    <property type="entry name" value="DRC1_C"/>
</dbReference>
<feature type="domain" description="Dynein regulatory complex protein 1 C-terminal" evidence="6">
    <location>
        <begin position="609"/>
        <end position="668"/>
    </location>
</feature>
<dbReference type="GO" id="GO:0060285">
    <property type="term" value="P:cilium-dependent cell motility"/>
    <property type="evidence" value="ECO:0007669"/>
    <property type="project" value="TreeGrafter"/>
</dbReference>
<name>A0A250WV53_9CHLO</name>
<dbReference type="Proteomes" id="UP000232323">
    <property type="component" value="Unassembled WGS sequence"/>
</dbReference>
<reference evidence="7 8" key="1">
    <citation type="submission" date="2017-08" db="EMBL/GenBank/DDBJ databases">
        <title>Acidophilic green algal genome provides insights into adaptation to an acidic environment.</title>
        <authorList>
            <person name="Hirooka S."/>
            <person name="Hirose Y."/>
            <person name="Kanesaki Y."/>
            <person name="Higuchi S."/>
            <person name="Fujiwara T."/>
            <person name="Onuma R."/>
            <person name="Era A."/>
            <person name="Ohbayashi R."/>
            <person name="Uzuka A."/>
            <person name="Nozaki H."/>
            <person name="Yoshikawa H."/>
            <person name="Miyagishima S.Y."/>
        </authorList>
    </citation>
    <scope>NUCLEOTIDE SEQUENCE [LARGE SCALE GENOMIC DNA]</scope>
    <source>
        <strain evidence="7 8">NIES-2499</strain>
    </source>
</reference>
<dbReference type="Pfam" id="PF14775">
    <property type="entry name" value="NYD-SP28_assoc"/>
    <property type="match status" value="1"/>
</dbReference>
<evidence type="ECO:0000256" key="3">
    <source>
        <dbReference type="SAM" id="Coils"/>
    </source>
</evidence>
<dbReference type="GO" id="GO:0070286">
    <property type="term" value="P:axonemal dynein complex assembly"/>
    <property type="evidence" value="ECO:0007669"/>
    <property type="project" value="InterPro"/>
</dbReference>
<dbReference type="GO" id="GO:0003352">
    <property type="term" value="P:regulation of cilium movement"/>
    <property type="evidence" value="ECO:0007669"/>
    <property type="project" value="TreeGrafter"/>
</dbReference>
<feature type="domain" description="Dynein regulatory complex protein 1/2 N-terminal" evidence="5">
    <location>
        <begin position="84"/>
        <end position="182"/>
    </location>
</feature>
<dbReference type="AlphaFoldDB" id="A0A250WV53"/>
<evidence type="ECO:0000259" key="5">
    <source>
        <dbReference type="Pfam" id="PF14772"/>
    </source>
</evidence>
<evidence type="ECO:0000313" key="7">
    <source>
        <dbReference type="EMBL" id="GAX74724.1"/>
    </source>
</evidence>
<sequence length="684" mass="78585">MSRLEESLNINAQASREARILARRKRIQERLATAHQGESSGGKEGEKKEEVGKGKQQIIESKRRLYRVKHRTEQDVTSVRIGGDEREQQHRINEEKTRQELRAKLLAEAEQSARNNASVAMRWADLFSIEVPQDLYDEIEKQRQACERIINSKDKLIADIKTELKKKDDEFVKTLKRQAENIDTLLQYMSRQFVEMQSAYKNELEEIENAFLQERSDLLDSNRGEIQELFDKRSKLEQDFMDRYLSTVENYQQQLEALRIADAEDYHILKIRLETDIQNLEQHLEAMRATYQLNTEKLDYNYRVLVERDHENQTTINQQKRKISRQRDVLSSLKQRYAESEKKYMEENMKLTDEYKRITEQFKDLQSKFRHFEQVDTNKYNEVFSMKEREVAGVVKQLLQADKVLHEQQLGWDWLPPHESVFTPSLPSSSFAAAKAAQEEGNKEDADEVETEEEIKARMGEAEVQDSLKDPRNNGALSLLCDEAGFLIDAKIRSMLDKLSKDEAGQVKAESVLRSLGVFDGSSFNALMDALTASSTIEMRAKGMTVPARRISGNADGGQVPVLVHPDDVVKRLKAFIEVESTTPARGGIGGAAARVAGVSRRAAEVEQEYWARMSNVINEKGTRVWGVLEKQLEKYKGLLQERSASLSEVESLQHQNTELRALLNQYLTSRINSELVVPPTVLI</sequence>
<dbReference type="InterPro" id="IPR039750">
    <property type="entry name" value="DRC1/DRC2"/>
</dbReference>
<evidence type="ECO:0000256" key="1">
    <source>
        <dbReference type="ARBA" id="ARBA00009688"/>
    </source>
</evidence>
<proteinExistence type="inferred from homology"/>